<evidence type="ECO:0000313" key="7">
    <source>
        <dbReference type="EMBL" id="GGC43179.1"/>
    </source>
</evidence>
<dbReference type="Pfam" id="PF13442">
    <property type="entry name" value="Cytochrome_CBB3"/>
    <property type="match status" value="1"/>
</dbReference>
<dbReference type="Proteomes" id="UP000636010">
    <property type="component" value="Unassembled WGS sequence"/>
</dbReference>
<reference evidence="8" key="1">
    <citation type="journal article" date="2019" name="Int. J. Syst. Evol. Microbiol.">
        <title>The Global Catalogue of Microorganisms (GCM) 10K type strain sequencing project: providing services to taxonomists for standard genome sequencing and annotation.</title>
        <authorList>
            <consortium name="The Broad Institute Genomics Platform"/>
            <consortium name="The Broad Institute Genome Sequencing Center for Infectious Disease"/>
            <person name="Wu L."/>
            <person name="Ma J."/>
        </authorList>
    </citation>
    <scope>NUCLEOTIDE SEQUENCE [LARGE SCALE GENOMIC DNA]</scope>
    <source>
        <strain evidence="8">CGMCC 1.10832</strain>
    </source>
</reference>
<dbReference type="InterPro" id="IPR036909">
    <property type="entry name" value="Cyt_c-like_dom_sf"/>
</dbReference>
<evidence type="ECO:0000256" key="1">
    <source>
        <dbReference type="ARBA" id="ARBA00022617"/>
    </source>
</evidence>
<keyword evidence="8" id="KW-1185">Reference proteome</keyword>
<sequence>MLVVAQVEKAIEGAEVPETGMIEQLMQTEQGKLLLAIGVLVIIMVVLMITLTILMFQTANLILKKKPLAEGEEELSFFDRFKQKWIVGRMKPVGQDGDMLLDHNYDGIQEMDYKMPPWLRYVFIGTFLFALFYVPAFMFLDIIPDQETEYQQEVQEAALLAEKRAMAGFSAITAETAELSSDEAVIEAGKAIFSKSCAVCHAKDAGGGVGPNLTDEYWIHDGDIKGVFHTISEGVPQKGMIPWKGQLAPKEIQDVANYVLSLAGTTPENPKEPQGEIWKQRNAEELIDEAVEENLPEEFDQE</sequence>
<dbReference type="InterPro" id="IPR009056">
    <property type="entry name" value="Cyt_c-like_dom"/>
</dbReference>
<dbReference type="EMBL" id="BMEC01000010">
    <property type="protein sequence ID" value="GGC43179.1"/>
    <property type="molecule type" value="Genomic_DNA"/>
</dbReference>
<evidence type="ECO:0000256" key="2">
    <source>
        <dbReference type="ARBA" id="ARBA00022723"/>
    </source>
</evidence>
<gene>
    <name evidence="7" type="primary">ccoP</name>
    <name evidence="7" type="ORF">GCM10011506_31010</name>
</gene>
<dbReference type="InterPro" id="IPR050597">
    <property type="entry name" value="Cytochrome_c_Oxidase_Subunit"/>
</dbReference>
<accession>A0ABQ1MMN3</accession>
<dbReference type="SUPFAM" id="SSF46626">
    <property type="entry name" value="Cytochrome c"/>
    <property type="match status" value="1"/>
</dbReference>
<comment type="caution">
    <text evidence="7">The sequence shown here is derived from an EMBL/GenBank/DDBJ whole genome shotgun (WGS) entry which is preliminary data.</text>
</comment>
<keyword evidence="2 4" id="KW-0479">Metal-binding</keyword>
<keyword evidence="5" id="KW-0812">Transmembrane</keyword>
<evidence type="ECO:0000256" key="3">
    <source>
        <dbReference type="ARBA" id="ARBA00023004"/>
    </source>
</evidence>
<evidence type="ECO:0000256" key="5">
    <source>
        <dbReference type="SAM" id="Phobius"/>
    </source>
</evidence>
<keyword evidence="5" id="KW-0472">Membrane</keyword>
<dbReference type="PANTHER" id="PTHR33751">
    <property type="entry name" value="CBB3-TYPE CYTOCHROME C OXIDASE SUBUNIT FIXP"/>
    <property type="match status" value="1"/>
</dbReference>
<dbReference type="Gene3D" id="1.10.760.10">
    <property type="entry name" value="Cytochrome c-like domain"/>
    <property type="match status" value="1"/>
</dbReference>
<feature type="transmembrane region" description="Helical" evidence="5">
    <location>
        <begin position="33"/>
        <end position="56"/>
    </location>
</feature>
<protein>
    <submittedName>
        <fullName evidence="7">Cytochrome c oxidase subunit III</fullName>
    </submittedName>
</protein>
<feature type="transmembrane region" description="Helical" evidence="5">
    <location>
        <begin position="118"/>
        <end position="140"/>
    </location>
</feature>
<evidence type="ECO:0000259" key="6">
    <source>
        <dbReference type="PROSITE" id="PS51007"/>
    </source>
</evidence>
<keyword evidence="3 4" id="KW-0408">Iron</keyword>
<organism evidence="7 8">
    <name type="scientific">Marivirga lumbricoides</name>
    <dbReference type="NCBI Taxonomy" id="1046115"/>
    <lineage>
        <taxon>Bacteria</taxon>
        <taxon>Pseudomonadati</taxon>
        <taxon>Bacteroidota</taxon>
        <taxon>Cytophagia</taxon>
        <taxon>Cytophagales</taxon>
        <taxon>Marivirgaceae</taxon>
        <taxon>Marivirga</taxon>
    </lineage>
</organism>
<dbReference type="InterPro" id="IPR038414">
    <property type="entry name" value="CcoP_N_sf"/>
</dbReference>
<proteinExistence type="predicted"/>
<dbReference type="PANTHER" id="PTHR33751:SF1">
    <property type="entry name" value="CBB3-TYPE CYTOCHROME C OXIDASE SUBUNIT FIXP"/>
    <property type="match status" value="1"/>
</dbReference>
<evidence type="ECO:0000313" key="8">
    <source>
        <dbReference type="Proteomes" id="UP000636010"/>
    </source>
</evidence>
<evidence type="ECO:0000256" key="4">
    <source>
        <dbReference type="PROSITE-ProRule" id="PRU00433"/>
    </source>
</evidence>
<dbReference type="Pfam" id="PF14715">
    <property type="entry name" value="FixP_N"/>
    <property type="match status" value="1"/>
</dbReference>
<keyword evidence="5" id="KW-1133">Transmembrane helix</keyword>
<keyword evidence="1 4" id="KW-0349">Heme</keyword>
<name>A0ABQ1MMN3_9BACT</name>
<feature type="domain" description="Cytochrome c" evidence="6">
    <location>
        <begin position="184"/>
        <end position="263"/>
    </location>
</feature>
<dbReference type="InterPro" id="IPR032858">
    <property type="entry name" value="CcoP_N"/>
</dbReference>
<dbReference type="Gene3D" id="6.10.280.130">
    <property type="match status" value="1"/>
</dbReference>
<dbReference type="PROSITE" id="PS51007">
    <property type="entry name" value="CYTC"/>
    <property type="match status" value="1"/>
</dbReference>